<evidence type="ECO:0000256" key="3">
    <source>
        <dbReference type="ARBA" id="ARBA00022692"/>
    </source>
</evidence>
<feature type="transmembrane region" description="Helical" evidence="8">
    <location>
        <begin position="88"/>
        <end position="109"/>
    </location>
</feature>
<dbReference type="Proteomes" id="UP000747542">
    <property type="component" value="Unassembled WGS sequence"/>
</dbReference>
<gene>
    <name evidence="10" type="ORF">Hamer_G026415</name>
</gene>
<protein>
    <submittedName>
        <fullName evidence="10">G-protein coupled receptor</fullName>
    </submittedName>
</protein>
<dbReference type="InterPro" id="IPR052954">
    <property type="entry name" value="GPCR-Ligand_Int"/>
</dbReference>
<dbReference type="GO" id="GO:0004930">
    <property type="term" value="F:G protein-coupled receptor activity"/>
    <property type="evidence" value="ECO:0007669"/>
    <property type="project" value="UniProtKB-KW"/>
</dbReference>
<feature type="transmembrane region" description="Helical" evidence="8">
    <location>
        <begin position="262"/>
        <end position="287"/>
    </location>
</feature>
<evidence type="ECO:0000256" key="2">
    <source>
        <dbReference type="ARBA" id="ARBA00010663"/>
    </source>
</evidence>
<keyword evidence="3 6" id="KW-0812">Transmembrane</keyword>
<feature type="transmembrane region" description="Helical" evidence="8">
    <location>
        <begin position="130"/>
        <end position="151"/>
    </location>
</feature>
<dbReference type="GO" id="GO:0016020">
    <property type="term" value="C:membrane"/>
    <property type="evidence" value="ECO:0007669"/>
    <property type="project" value="UniProtKB-SubCell"/>
</dbReference>
<dbReference type="Pfam" id="PF00001">
    <property type="entry name" value="7tm_1"/>
    <property type="match status" value="1"/>
</dbReference>
<keyword evidence="6 10" id="KW-0675">Receptor</keyword>
<dbReference type="SUPFAM" id="SSF81321">
    <property type="entry name" value="Family A G protein-coupled receptor-like"/>
    <property type="match status" value="1"/>
</dbReference>
<evidence type="ECO:0000313" key="11">
    <source>
        <dbReference type="Proteomes" id="UP000747542"/>
    </source>
</evidence>
<dbReference type="PRINTS" id="PR00237">
    <property type="entry name" value="GPCRRHODOPSN"/>
</dbReference>
<dbReference type="InterPro" id="IPR017452">
    <property type="entry name" value="GPCR_Rhodpsn_7TM"/>
</dbReference>
<evidence type="ECO:0000256" key="5">
    <source>
        <dbReference type="ARBA" id="ARBA00023136"/>
    </source>
</evidence>
<dbReference type="Gene3D" id="1.20.1070.10">
    <property type="entry name" value="Rhodopsin 7-helix transmembrane proteins"/>
    <property type="match status" value="1"/>
</dbReference>
<dbReference type="PROSITE" id="PS00237">
    <property type="entry name" value="G_PROTEIN_RECEP_F1_1"/>
    <property type="match status" value="1"/>
</dbReference>
<sequence>MTGEKTDMAHQVVYRQVLPGLVLLGVLLNSLCVLVLTRPRVRSTQVSRYFLVLVVSDLLVCFFYIPIITTINGCTFSSYAETFYFAHFGWSLVVLSHSVGTYTILWLALDRFMAVWTPLLYTKVQKKPNFMLVRMVVTVVACIMIHLVYIVRGEVTCYTNTITWSNATWNTSDGYGCSYQHYNPLVLADNCANNDWVVSSGFQHDYSEYWHKVYRNFYSLMVMCLPSCFMAVFNIGLVVGVMEGRVRLPAATQGEARTNERALVTTMIAMTASYVLLILPITVYLISYAEHLLNRCHCDYTYELFRHLANCLQLLEHVIHIVFLTALNRKFRQELKIILEGKKEDGEQSQREGEDAGVDSHHRSSQP</sequence>
<proteinExistence type="inferred from homology"/>
<keyword evidence="5 8" id="KW-0472">Membrane</keyword>
<comment type="similarity">
    <text evidence="2 6">Belongs to the G-protein coupled receptor 1 family.</text>
</comment>
<evidence type="ECO:0000256" key="7">
    <source>
        <dbReference type="SAM" id="MobiDB-lite"/>
    </source>
</evidence>
<feature type="transmembrane region" description="Helical" evidence="8">
    <location>
        <begin position="17"/>
        <end position="37"/>
    </location>
</feature>
<evidence type="ECO:0000256" key="8">
    <source>
        <dbReference type="SAM" id="Phobius"/>
    </source>
</evidence>
<keyword evidence="11" id="KW-1185">Reference proteome</keyword>
<dbReference type="AlphaFoldDB" id="A0A8J5MLX8"/>
<dbReference type="PROSITE" id="PS50262">
    <property type="entry name" value="G_PROTEIN_RECEP_F1_2"/>
    <property type="match status" value="1"/>
</dbReference>
<feature type="region of interest" description="Disordered" evidence="7">
    <location>
        <begin position="342"/>
        <end position="367"/>
    </location>
</feature>
<feature type="transmembrane region" description="Helical" evidence="8">
    <location>
        <begin position="49"/>
        <end position="68"/>
    </location>
</feature>
<feature type="transmembrane region" description="Helical" evidence="8">
    <location>
        <begin position="217"/>
        <end position="241"/>
    </location>
</feature>
<evidence type="ECO:0000256" key="6">
    <source>
        <dbReference type="RuleBase" id="RU000688"/>
    </source>
</evidence>
<evidence type="ECO:0000256" key="4">
    <source>
        <dbReference type="ARBA" id="ARBA00022989"/>
    </source>
</evidence>
<keyword evidence="6" id="KW-0297">G-protein coupled receptor</keyword>
<keyword evidence="4 8" id="KW-1133">Transmembrane helix</keyword>
<dbReference type="PANTHER" id="PTHR46641">
    <property type="entry name" value="FMRFAMIDE RECEPTOR-RELATED"/>
    <property type="match status" value="1"/>
</dbReference>
<feature type="domain" description="G-protein coupled receptors family 1 profile" evidence="9">
    <location>
        <begin position="28"/>
        <end position="324"/>
    </location>
</feature>
<organism evidence="10 11">
    <name type="scientific">Homarus americanus</name>
    <name type="common">American lobster</name>
    <dbReference type="NCBI Taxonomy" id="6706"/>
    <lineage>
        <taxon>Eukaryota</taxon>
        <taxon>Metazoa</taxon>
        <taxon>Ecdysozoa</taxon>
        <taxon>Arthropoda</taxon>
        <taxon>Crustacea</taxon>
        <taxon>Multicrustacea</taxon>
        <taxon>Malacostraca</taxon>
        <taxon>Eumalacostraca</taxon>
        <taxon>Eucarida</taxon>
        <taxon>Decapoda</taxon>
        <taxon>Pleocyemata</taxon>
        <taxon>Astacidea</taxon>
        <taxon>Nephropoidea</taxon>
        <taxon>Nephropidae</taxon>
        <taxon>Homarus</taxon>
    </lineage>
</organism>
<reference evidence="10" key="1">
    <citation type="journal article" date="2021" name="Sci. Adv.">
        <title>The American lobster genome reveals insights on longevity, neural, and immune adaptations.</title>
        <authorList>
            <person name="Polinski J.M."/>
            <person name="Zimin A.V."/>
            <person name="Clark K.F."/>
            <person name="Kohn A.B."/>
            <person name="Sadowski N."/>
            <person name="Timp W."/>
            <person name="Ptitsyn A."/>
            <person name="Khanna P."/>
            <person name="Romanova D.Y."/>
            <person name="Williams P."/>
            <person name="Greenwood S.J."/>
            <person name="Moroz L.L."/>
            <person name="Walt D.R."/>
            <person name="Bodnar A.G."/>
        </authorList>
    </citation>
    <scope>NUCLEOTIDE SEQUENCE</scope>
    <source>
        <strain evidence="10">GMGI-L3</strain>
    </source>
</reference>
<accession>A0A8J5MLX8</accession>
<dbReference type="EMBL" id="JAHLQT010040062">
    <property type="protein sequence ID" value="KAG7156110.1"/>
    <property type="molecule type" value="Genomic_DNA"/>
</dbReference>
<comment type="subcellular location">
    <subcellularLocation>
        <location evidence="1">Membrane</location>
    </subcellularLocation>
</comment>
<dbReference type="InterPro" id="IPR000276">
    <property type="entry name" value="GPCR_Rhodpsn"/>
</dbReference>
<evidence type="ECO:0000256" key="1">
    <source>
        <dbReference type="ARBA" id="ARBA00004370"/>
    </source>
</evidence>
<evidence type="ECO:0000259" key="9">
    <source>
        <dbReference type="PROSITE" id="PS50262"/>
    </source>
</evidence>
<evidence type="ECO:0000313" key="10">
    <source>
        <dbReference type="EMBL" id="KAG7156110.1"/>
    </source>
</evidence>
<keyword evidence="6" id="KW-0807">Transducer</keyword>
<comment type="caution">
    <text evidence="10">The sequence shown here is derived from an EMBL/GenBank/DDBJ whole genome shotgun (WGS) entry which is preliminary data.</text>
</comment>
<name>A0A8J5MLX8_HOMAM</name>
<dbReference type="PANTHER" id="PTHR46641:SF18">
    <property type="entry name" value="G-PROTEIN COUPLED RECEPTORS FAMILY 1 PROFILE DOMAIN-CONTAINING PROTEIN"/>
    <property type="match status" value="1"/>
</dbReference>